<name>A0ACC1RKN4_9HYPO</name>
<protein>
    <submittedName>
        <fullName evidence="1">Uncharacterized protein</fullName>
    </submittedName>
</protein>
<gene>
    <name evidence="1" type="ORF">NM208_g13198</name>
</gene>
<dbReference type="EMBL" id="JANRMS010002626">
    <property type="protein sequence ID" value="KAJ3521646.1"/>
    <property type="molecule type" value="Genomic_DNA"/>
</dbReference>
<comment type="caution">
    <text evidence="1">The sequence shown here is derived from an EMBL/GenBank/DDBJ whole genome shotgun (WGS) entry which is preliminary data.</text>
</comment>
<evidence type="ECO:0000313" key="2">
    <source>
        <dbReference type="Proteomes" id="UP001148629"/>
    </source>
</evidence>
<dbReference type="Proteomes" id="UP001148629">
    <property type="component" value="Unassembled WGS sequence"/>
</dbReference>
<organism evidence="1 2">
    <name type="scientific">Fusarium decemcellulare</name>
    <dbReference type="NCBI Taxonomy" id="57161"/>
    <lineage>
        <taxon>Eukaryota</taxon>
        <taxon>Fungi</taxon>
        <taxon>Dikarya</taxon>
        <taxon>Ascomycota</taxon>
        <taxon>Pezizomycotina</taxon>
        <taxon>Sordariomycetes</taxon>
        <taxon>Hypocreomycetidae</taxon>
        <taxon>Hypocreales</taxon>
        <taxon>Nectriaceae</taxon>
        <taxon>Fusarium</taxon>
        <taxon>Fusarium decemcellulare species complex</taxon>
    </lineage>
</organism>
<reference evidence="1" key="1">
    <citation type="submission" date="2022-08" db="EMBL/GenBank/DDBJ databases">
        <title>Genome Sequence of Fusarium decemcellulare.</title>
        <authorList>
            <person name="Buettner E."/>
        </authorList>
    </citation>
    <scope>NUCLEOTIDE SEQUENCE</scope>
    <source>
        <strain evidence="1">Babe19</strain>
    </source>
</reference>
<sequence length="395" mass="44108">MASKETLQLTVFRGFGKLGAFTWSPFVIKLEARLRFDAIPYKVDGGSPKSAPRGKIPYVELGEQRVSDSTFIIQKFVQDGIITDLNSKLSPAQRAQDLAIRALLEDKLYFYGTREKWCDNYHTMRSNALASIPWPLQVVVGWIVYQGISKTLYGQGTGRFTDDEVAMLREEVWGSVDALVSEARTNVDPEEPFWLLGGDEPTEVDATLFGFIASALTCEASPASGKVVRKYPAVVDYAARIHERYFPDYEGWEPFAGDDAEDLEYEWQAHAPPLFPFRACCPHSLRVVALEPGPSHTLTLTLILIAGRRGTKQGKREKAGRIRPGLAWYGTMTWQESSLMMPKKLARPVTYIKATVHPSHQLNSLPSSSTLAFPLDQQQTAAAAIFTRCLNLFSH</sequence>
<proteinExistence type="predicted"/>
<accession>A0ACC1RKN4</accession>
<keyword evidence="2" id="KW-1185">Reference proteome</keyword>
<evidence type="ECO:0000313" key="1">
    <source>
        <dbReference type="EMBL" id="KAJ3521646.1"/>
    </source>
</evidence>